<evidence type="ECO:0000313" key="3">
    <source>
        <dbReference type="Proteomes" id="UP000015100"/>
    </source>
</evidence>
<evidence type="ECO:0008006" key="4">
    <source>
        <dbReference type="Google" id="ProtNLM"/>
    </source>
</evidence>
<dbReference type="PANTHER" id="PTHR37948">
    <property type="entry name" value="ZGC:113208"/>
    <property type="match status" value="1"/>
</dbReference>
<dbReference type="eggNOG" id="ENOG502RZV2">
    <property type="taxonomic scope" value="Eukaryota"/>
</dbReference>
<dbReference type="STRING" id="1284197.S8A2T1"/>
<comment type="caution">
    <text evidence="2">The sequence shown here is derived from an EMBL/GenBank/DDBJ whole genome shotgun (WGS) entry which is preliminary data.</text>
</comment>
<feature type="compositionally biased region" description="Polar residues" evidence="1">
    <location>
        <begin position="55"/>
        <end position="68"/>
    </location>
</feature>
<reference evidence="2 3" key="1">
    <citation type="journal article" date="2013" name="PLoS Genet.">
        <title>Genomic mechanisms accounting for the adaptation to parasitism in nematode-trapping fungi.</title>
        <authorList>
            <person name="Meerupati T."/>
            <person name="Andersson K.M."/>
            <person name="Friman E."/>
            <person name="Kumar D."/>
            <person name="Tunlid A."/>
            <person name="Ahren D."/>
        </authorList>
    </citation>
    <scope>NUCLEOTIDE SEQUENCE [LARGE SCALE GENOMIC DNA]</scope>
    <source>
        <strain evidence="2 3">CBS 200.50</strain>
    </source>
</reference>
<reference evidence="3" key="2">
    <citation type="submission" date="2013-04" db="EMBL/GenBank/DDBJ databases">
        <title>Genomic mechanisms accounting for the adaptation to parasitism in nematode-trapping fungi.</title>
        <authorList>
            <person name="Ahren D.G."/>
        </authorList>
    </citation>
    <scope>NUCLEOTIDE SEQUENCE [LARGE SCALE GENOMIC DNA]</scope>
    <source>
        <strain evidence="3">CBS 200.50</strain>
    </source>
</reference>
<accession>S8A2T1</accession>
<dbReference type="PANTHER" id="PTHR37948:SF1">
    <property type="entry name" value="BLL5189 PROTEIN"/>
    <property type="match status" value="1"/>
</dbReference>
<protein>
    <recommendedName>
        <fullName evidence="4">Vegetatible incompatibility protein HET-E-1</fullName>
    </recommendedName>
</protein>
<proteinExistence type="predicted"/>
<evidence type="ECO:0000256" key="1">
    <source>
        <dbReference type="SAM" id="MobiDB-lite"/>
    </source>
</evidence>
<name>S8A2T1_DACHA</name>
<dbReference type="Proteomes" id="UP000015100">
    <property type="component" value="Unassembled WGS sequence"/>
</dbReference>
<dbReference type="OrthoDB" id="4850at2759"/>
<dbReference type="AlphaFoldDB" id="S8A2T1"/>
<gene>
    <name evidence="2" type="ORF">H072_9384</name>
</gene>
<organism evidence="2 3">
    <name type="scientific">Dactylellina haptotyla (strain CBS 200.50)</name>
    <name type="common">Nematode-trapping fungus</name>
    <name type="synonym">Monacrosporium haptotylum</name>
    <dbReference type="NCBI Taxonomy" id="1284197"/>
    <lineage>
        <taxon>Eukaryota</taxon>
        <taxon>Fungi</taxon>
        <taxon>Dikarya</taxon>
        <taxon>Ascomycota</taxon>
        <taxon>Pezizomycotina</taxon>
        <taxon>Orbiliomycetes</taxon>
        <taxon>Orbiliales</taxon>
        <taxon>Orbiliaceae</taxon>
        <taxon>Dactylellina</taxon>
    </lineage>
</organism>
<dbReference type="OMA" id="AGWIAHE"/>
<evidence type="ECO:0000313" key="2">
    <source>
        <dbReference type="EMBL" id="EPS37039.1"/>
    </source>
</evidence>
<dbReference type="HOGENOM" id="CLU_050444_0_0_1"/>
<feature type="region of interest" description="Disordered" evidence="1">
    <location>
        <begin position="22"/>
        <end position="124"/>
    </location>
</feature>
<dbReference type="EMBL" id="AQGS01000803">
    <property type="protein sequence ID" value="EPS37039.1"/>
    <property type="molecule type" value="Genomic_DNA"/>
</dbReference>
<sequence length="317" mass="36321">MAEYESLRLENIRRNKELLKELEIDKPILQPPPSTTQGNGTKKPAAKRRKVESVPTRTSSRISASQRPSYAEEPDIPKQRPTKATAARKSESPTVSAADLPSPKSEEDILSGWTWKPSAPPPTRGEDGIINFADYPDFTPNKTPEEIIREGCFGGTYFRPLFSKKLNFTVANDYQELPEDWLANLDVGIFLTSATYQPSINKYGVACGQSIEEWEASGWINHDYDVRGWFQWYIRFYLGRRCDDDERQVGRWKKCCGGRGRWRRALLKKYVGMGVREVFDDGEEEGKEVSPVIHQTCHHWAYEVRQPDLDAFWENPA</sequence>
<keyword evidence="3" id="KW-1185">Reference proteome</keyword>